<proteinExistence type="predicted"/>
<name>A0ACC1IW07_9FUNG</name>
<evidence type="ECO:0000313" key="2">
    <source>
        <dbReference type="Proteomes" id="UP001150581"/>
    </source>
</evidence>
<organism evidence="1 2">
    <name type="scientific">Kickxella alabastrina</name>
    <dbReference type="NCBI Taxonomy" id="61397"/>
    <lineage>
        <taxon>Eukaryota</taxon>
        <taxon>Fungi</taxon>
        <taxon>Fungi incertae sedis</taxon>
        <taxon>Zoopagomycota</taxon>
        <taxon>Kickxellomycotina</taxon>
        <taxon>Kickxellomycetes</taxon>
        <taxon>Kickxellales</taxon>
        <taxon>Kickxellaceae</taxon>
        <taxon>Kickxella</taxon>
    </lineage>
</organism>
<keyword evidence="2" id="KW-1185">Reference proteome</keyword>
<gene>
    <name evidence="1" type="ORF">LPJ66_000452</name>
</gene>
<reference evidence="1" key="1">
    <citation type="submission" date="2022-07" db="EMBL/GenBank/DDBJ databases">
        <title>Phylogenomic reconstructions and comparative analyses of Kickxellomycotina fungi.</title>
        <authorList>
            <person name="Reynolds N.K."/>
            <person name="Stajich J.E."/>
            <person name="Barry K."/>
            <person name="Grigoriev I.V."/>
            <person name="Crous P."/>
            <person name="Smith M.E."/>
        </authorList>
    </citation>
    <scope>NUCLEOTIDE SEQUENCE</scope>
    <source>
        <strain evidence="1">Benny 63K</strain>
    </source>
</reference>
<evidence type="ECO:0000313" key="1">
    <source>
        <dbReference type="EMBL" id="KAJ1901841.1"/>
    </source>
</evidence>
<protein>
    <submittedName>
        <fullName evidence="1">Uncharacterized protein</fullName>
    </submittedName>
</protein>
<sequence length="163" mass="17356">MVTIAKHVASVLVYLLVTLQLGLLCSQKAASAVTRAIAATSDAPVALEKADFDKRAVVDVNIVTPAFLIQMPFSVGTGPSLVSGTILIYYQATRSVKAVGGPGQFYTARISITTFLFVFEYQSSVVLPGHSNLHYSKDTLYLQQVEAEIQAVDVSFGTGLAVV</sequence>
<dbReference type="Proteomes" id="UP001150581">
    <property type="component" value="Unassembled WGS sequence"/>
</dbReference>
<comment type="caution">
    <text evidence="1">The sequence shown here is derived from an EMBL/GenBank/DDBJ whole genome shotgun (WGS) entry which is preliminary data.</text>
</comment>
<accession>A0ACC1IW07</accession>
<dbReference type="EMBL" id="JANBPG010000013">
    <property type="protein sequence ID" value="KAJ1901841.1"/>
    <property type="molecule type" value="Genomic_DNA"/>
</dbReference>